<name>A0A1G8HZ72_9VIBR</name>
<dbReference type="Proteomes" id="UP000198854">
    <property type="component" value="Unassembled WGS sequence"/>
</dbReference>
<keyword evidence="2" id="KW-1185">Reference proteome</keyword>
<evidence type="ECO:0000313" key="2">
    <source>
        <dbReference type="Proteomes" id="UP000198854"/>
    </source>
</evidence>
<proteinExistence type="predicted"/>
<protein>
    <submittedName>
        <fullName evidence="1">Uncharacterized protein</fullName>
    </submittedName>
</protein>
<dbReference type="AlphaFoldDB" id="A0A1G8HZ72"/>
<dbReference type="STRING" id="861298.SAMN04488136_1712"/>
<evidence type="ECO:0000313" key="1">
    <source>
        <dbReference type="EMBL" id="SDI11979.1"/>
    </source>
</evidence>
<dbReference type="EMBL" id="FNDD01000071">
    <property type="protein sequence ID" value="SDI11979.1"/>
    <property type="molecule type" value="Genomic_DNA"/>
</dbReference>
<organism evidence="1 2">
    <name type="scientific">Vibrio xiamenensis</name>
    <dbReference type="NCBI Taxonomy" id="861298"/>
    <lineage>
        <taxon>Bacteria</taxon>
        <taxon>Pseudomonadati</taxon>
        <taxon>Pseudomonadota</taxon>
        <taxon>Gammaproteobacteria</taxon>
        <taxon>Vibrionales</taxon>
        <taxon>Vibrionaceae</taxon>
        <taxon>Vibrio</taxon>
    </lineage>
</organism>
<reference evidence="1 2" key="1">
    <citation type="submission" date="2016-10" db="EMBL/GenBank/DDBJ databases">
        <authorList>
            <person name="de Groot N.N."/>
        </authorList>
    </citation>
    <scope>NUCLEOTIDE SEQUENCE [LARGE SCALE GENOMIC DNA]</scope>
    <source>
        <strain evidence="1 2">CGMCC 1.10228</strain>
    </source>
</reference>
<dbReference type="RefSeq" id="WP_093279586.1">
    <property type="nucleotide sequence ID" value="NZ_FNDD01000071.1"/>
</dbReference>
<accession>A0A1G8HZ72</accession>
<dbReference type="OrthoDB" id="5891950at2"/>
<sequence>MNIIFGETNTDGTGSASNLTTENGHEFDIENVTLDTSNPFQHVAIQEIDDIALKYTQDYFGYATTYITNNGEWNADGAKEVSVEYLGSNSNDAINIVANDSMVKIENFVDVNIDLEGQMQSDDYYDYSGEFWLQLYNAKRADIDVSDFNANTIIKISTQSNGVLGEWSNMFDIQGSDTNSDYVYIEGTSENNAQYTEFNVALNNGNDRFNSTLTPKASTDQIRFVDGGEGDDIIEIYGDSSDIEFVNFESIYLDVDSTLTLNEDVLQNNTDGLVIQSYWRPMDIEFSDEYNSITIEQQYFQSGDETGYLDVTVSYDDADYHLLVQDTGQDWSL</sequence>
<gene>
    <name evidence="1" type="ORF">SAMN04488136_1712</name>
</gene>